<accession>A0A0D7BMR9</accession>
<dbReference type="STRING" id="1314674.A0A0D7BMR9"/>
<dbReference type="InterPro" id="IPR023753">
    <property type="entry name" value="FAD/NAD-binding_dom"/>
</dbReference>
<protein>
    <recommendedName>
        <fullName evidence="1">FAD/NAD(P)-binding domain-containing protein</fullName>
    </recommendedName>
</protein>
<dbReference type="GO" id="GO:0004174">
    <property type="term" value="F:electron-transferring-flavoprotein dehydrogenase activity"/>
    <property type="evidence" value="ECO:0007669"/>
    <property type="project" value="TreeGrafter"/>
</dbReference>
<dbReference type="Gene3D" id="3.50.50.60">
    <property type="entry name" value="FAD/NAD(P)-binding domain"/>
    <property type="match status" value="1"/>
</dbReference>
<dbReference type="OrthoDB" id="202203at2759"/>
<evidence type="ECO:0000313" key="3">
    <source>
        <dbReference type="Proteomes" id="UP000054007"/>
    </source>
</evidence>
<dbReference type="Gene3D" id="3.50.50.100">
    <property type="match status" value="2"/>
</dbReference>
<reference evidence="2 3" key="1">
    <citation type="journal article" date="2015" name="Fungal Genet. Biol.">
        <title>Evolution of novel wood decay mechanisms in Agaricales revealed by the genome sequences of Fistulina hepatica and Cylindrobasidium torrendii.</title>
        <authorList>
            <person name="Floudas D."/>
            <person name="Held B.W."/>
            <person name="Riley R."/>
            <person name="Nagy L.G."/>
            <person name="Koehler G."/>
            <person name="Ransdell A.S."/>
            <person name="Younus H."/>
            <person name="Chow J."/>
            <person name="Chiniquy J."/>
            <person name="Lipzen A."/>
            <person name="Tritt A."/>
            <person name="Sun H."/>
            <person name="Haridas S."/>
            <person name="LaButti K."/>
            <person name="Ohm R.A."/>
            <person name="Kues U."/>
            <person name="Blanchette R.A."/>
            <person name="Grigoriev I.V."/>
            <person name="Minto R.E."/>
            <person name="Hibbett D.S."/>
        </authorList>
    </citation>
    <scope>NUCLEOTIDE SEQUENCE [LARGE SCALE GENOMIC DNA]</scope>
    <source>
        <strain evidence="2 3">FP15055 ss-10</strain>
    </source>
</reference>
<dbReference type="Pfam" id="PF07992">
    <property type="entry name" value="Pyr_redox_2"/>
    <property type="match status" value="1"/>
</dbReference>
<dbReference type="GO" id="GO:0005737">
    <property type="term" value="C:cytoplasm"/>
    <property type="evidence" value="ECO:0007669"/>
    <property type="project" value="TreeGrafter"/>
</dbReference>
<proteinExistence type="predicted"/>
<dbReference type="SUPFAM" id="SSF51905">
    <property type="entry name" value="FAD/NAD(P)-binding domain"/>
    <property type="match status" value="1"/>
</dbReference>
<gene>
    <name evidence="2" type="ORF">CYLTODRAFT_441178</name>
</gene>
<keyword evidence="3" id="KW-1185">Reference proteome</keyword>
<evidence type="ECO:0000313" key="2">
    <source>
        <dbReference type="EMBL" id="KIY71500.1"/>
    </source>
</evidence>
<dbReference type="PRINTS" id="PR00368">
    <property type="entry name" value="FADPNR"/>
</dbReference>
<feature type="domain" description="FAD/NAD(P)-binding" evidence="1">
    <location>
        <begin position="7"/>
        <end position="257"/>
    </location>
</feature>
<name>A0A0D7BMR9_9AGAR</name>
<dbReference type="AlphaFoldDB" id="A0A0D7BMR9"/>
<dbReference type="EMBL" id="KN880453">
    <property type="protein sequence ID" value="KIY71500.1"/>
    <property type="molecule type" value="Genomic_DNA"/>
</dbReference>
<dbReference type="PANTHER" id="PTHR43735:SF2">
    <property type="entry name" value="FE-REGULATED PROTEIN 8"/>
    <property type="match status" value="1"/>
</dbReference>
<evidence type="ECO:0000259" key="1">
    <source>
        <dbReference type="Pfam" id="PF07992"/>
    </source>
</evidence>
<dbReference type="Proteomes" id="UP000054007">
    <property type="component" value="Unassembled WGS sequence"/>
</dbReference>
<dbReference type="InterPro" id="IPR036188">
    <property type="entry name" value="FAD/NAD-bd_sf"/>
</dbReference>
<dbReference type="GO" id="GO:0050660">
    <property type="term" value="F:flavin adenine dinucleotide binding"/>
    <property type="evidence" value="ECO:0007669"/>
    <property type="project" value="TreeGrafter"/>
</dbReference>
<dbReference type="PANTHER" id="PTHR43735">
    <property type="entry name" value="APOPTOSIS-INDUCING FACTOR 1"/>
    <property type="match status" value="1"/>
</dbReference>
<sequence length="449" mass="49690">MTPALKNILVLGVAYGGTESAKILANAVPAGWRVIAIDRNTHINHAYVLPRVSVYPGHEGKAFVPNRNVFRIPTETTHPHVLLHASVSSMTTKSVTLDRSFPTLGFDSPTIDYEYAIYSLGAHLPDPLNLWARPKYDGEKPDAMDEIRKRQKAYKDAGSILVVGGGALGVQLATDINSLYPTKSVTLLHSRKQLLPRYRPEMHYEILKSMDKGGITSILGERLDLDSAKQDPPKRNEKGQRVVRTLSGREIAADLIVRPQSRREISRPTVIPQLLCTGQRPNTELLREIDPRVVNPDNALARVKRTMQLTTRRRPIEVENGTVDAATAALDKVSLATEISDEPETVYPHIFVAGDCADAFDAIQAGHTAYWQSITASHNILKLIKGEGEELEEYKPGAPAIKISLGITHAVSQVDGEIHIKDDGVEDMHAPVMWDYWGIPVTENMDYNQ</sequence>
<organism evidence="2 3">
    <name type="scientific">Cylindrobasidium torrendii FP15055 ss-10</name>
    <dbReference type="NCBI Taxonomy" id="1314674"/>
    <lineage>
        <taxon>Eukaryota</taxon>
        <taxon>Fungi</taxon>
        <taxon>Dikarya</taxon>
        <taxon>Basidiomycota</taxon>
        <taxon>Agaricomycotina</taxon>
        <taxon>Agaricomycetes</taxon>
        <taxon>Agaricomycetidae</taxon>
        <taxon>Agaricales</taxon>
        <taxon>Marasmiineae</taxon>
        <taxon>Physalacriaceae</taxon>
        <taxon>Cylindrobasidium</taxon>
    </lineage>
</organism>